<feature type="compositionally biased region" description="Polar residues" evidence="1">
    <location>
        <begin position="363"/>
        <end position="383"/>
    </location>
</feature>
<feature type="compositionally biased region" description="Basic and acidic residues" evidence="1">
    <location>
        <begin position="449"/>
        <end position="458"/>
    </location>
</feature>
<accession>A0A8H6TAF5</accession>
<evidence type="ECO:0008006" key="5">
    <source>
        <dbReference type="Google" id="ProtNLM"/>
    </source>
</evidence>
<keyword evidence="2" id="KW-1133">Transmembrane helix</keyword>
<evidence type="ECO:0000313" key="4">
    <source>
        <dbReference type="Proteomes" id="UP000613580"/>
    </source>
</evidence>
<feature type="transmembrane region" description="Helical" evidence="2">
    <location>
        <begin position="206"/>
        <end position="229"/>
    </location>
</feature>
<evidence type="ECO:0000256" key="2">
    <source>
        <dbReference type="SAM" id="Phobius"/>
    </source>
</evidence>
<dbReference type="PANTHER" id="PTHR40465">
    <property type="entry name" value="CHROMOSOME 1, WHOLE GENOME SHOTGUN SEQUENCE"/>
    <property type="match status" value="1"/>
</dbReference>
<keyword evidence="2" id="KW-0812">Transmembrane</keyword>
<feature type="transmembrane region" description="Helical" evidence="2">
    <location>
        <begin position="249"/>
        <end position="269"/>
    </location>
</feature>
<keyword evidence="2" id="KW-0472">Membrane</keyword>
<dbReference type="AlphaFoldDB" id="A0A8H6TAF5"/>
<keyword evidence="4" id="KW-1185">Reference proteome</keyword>
<protein>
    <recommendedName>
        <fullName evidence="5">Transmembrane protein</fullName>
    </recommendedName>
</protein>
<dbReference type="Proteomes" id="UP000613580">
    <property type="component" value="Unassembled WGS sequence"/>
</dbReference>
<evidence type="ECO:0000256" key="1">
    <source>
        <dbReference type="SAM" id="MobiDB-lite"/>
    </source>
</evidence>
<reference evidence="3" key="1">
    <citation type="submission" date="2020-05" db="EMBL/GenBank/DDBJ databases">
        <title>Mycena genomes resolve the evolution of fungal bioluminescence.</title>
        <authorList>
            <person name="Tsai I.J."/>
        </authorList>
    </citation>
    <scope>NUCLEOTIDE SEQUENCE</scope>
    <source>
        <strain evidence="3">110903Hualien_Pintung</strain>
    </source>
</reference>
<sequence>MISVLSHLRVFSFRPRCQLSSSNANTTTTTIGFEALWPPSLLKSGLSPPAMSTTSKLDTVTGALLVGSWASCLLYACELVLVFLYFRSHSRDDPWLLKALVSFVCLLDTASAAAICVNVYLDVVTHALDPAFLSRQLWTTPLIIFSLAFVAILVQGFLVFRYRRLTKNNLVTLVLVLFILLAAAACFIIGVFLIKNPALVGDDPRLRVVAILWVVSEAATNITVPFALLWEFRAVRTLFRDFRNAADGVIAQAVQTGLGGAVLAVAAMVTAVKGHLNNVPLGIACCLGRMYVITLLSNLIARPPSTFDESAAINGIRASFSRAVDLSDAAPAELFRTTVIHADPRPPSIEHKRRRKNRDTHRPSTGGSNNSTSRPGSSRSLKSALSVLGLGPRTGKPAAGGSGSGNKLVTPSVPASLQVHRVSSVPLDVDLEVDLEVGLSSPTEEDHDSEAKKSAWTL</sequence>
<evidence type="ECO:0000313" key="3">
    <source>
        <dbReference type="EMBL" id="KAF7314063.1"/>
    </source>
</evidence>
<organism evidence="3 4">
    <name type="scientific">Mycena chlorophos</name>
    <name type="common">Agaric fungus</name>
    <name type="synonym">Agaricus chlorophos</name>
    <dbReference type="NCBI Taxonomy" id="658473"/>
    <lineage>
        <taxon>Eukaryota</taxon>
        <taxon>Fungi</taxon>
        <taxon>Dikarya</taxon>
        <taxon>Basidiomycota</taxon>
        <taxon>Agaricomycotina</taxon>
        <taxon>Agaricomycetes</taxon>
        <taxon>Agaricomycetidae</taxon>
        <taxon>Agaricales</taxon>
        <taxon>Marasmiineae</taxon>
        <taxon>Mycenaceae</taxon>
        <taxon>Mycena</taxon>
    </lineage>
</organism>
<feature type="transmembrane region" description="Helical" evidence="2">
    <location>
        <begin position="95"/>
        <end position="121"/>
    </location>
</feature>
<dbReference type="EMBL" id="JACAZE010000006">
    <property type="protein sequence ID" value="KAF7314063.1"/>
    <property type="molecule type" value="Genomic_DNA"/>
</dbReference>
<feature type="transmembrane region" description="Helical" evidence="2">
    <location>
        <begin position="63"/>
        <end position="86"/>
    </location>
</feature>
<dbReference type="OrthoDB" id="3203775at2759"/>
<dbReference type="PANTHER" id="PTHR40465:SF1">
    <property type="entry name" value="DUF6534 DOMAIN-CONTAINING PROTEIN"/>
    <property type="match status" value="1"/>
</dbReference>
<feature type="region of interest" description="Disordered" evidence="1">
    <location>
        <begin position="337"/>
        <end position="411"/>
    </location>
</feature>
<comment type="caution">
    <text evidence="3">The sequence shown here is derived from an EMBL/GenBank/DDBJ whole genome shotgun (WGS) entry which is preliminary data.</text>
</comment>
<gene>
    <name evidence="3" type="ORF">HMN09_00565300</name>
</gene>
<feature type="region of interest" description="Disordered" evidence="1">
    <location>
        <begin position="437"/>
        <end position="458"/>
    </location>
</feature>
<name>A0A8H6TAF5_MYCCL</name>
<feature type="transmembrane region" description="Helical" evidence="2">
    <location>
        <begin position="172"/>
        <end position="194"/>
    </location>
</feature>
<proteinExistence type="predicted"/>
<feature type="transmembrane region" description="Helical" evidence="2">
    <location>
        <begin position="141"/>
        <end position="160"/>
    </location>
</feature>